<sequence>MKDEEASNYPPSLLPLDIFLQTLRFIVLRIRRDRSSVVRLVADEGQNDEEEPLFRRDFRRRFGRYGGRGEVKKEIRASEGFVVHVFVRSFCIHSCLPTHVQFTIPSTSPSTLNSKSSLSISFLHALSIFRQIKSMLDLFTGEGNEGAESPESNERGLVRSVFVTGLVLVRLGRLDEGKEVEEKRDSKPNPHSKQSTYLSNSRRVVVRRRIKARQGRPKMKWETTKLNPTHNHNSTRKQTFTRLRQLIFLILLIHPRLPTLIRSMQAIYKHGGRVGGSDKDRRESIIDWDWDFGVRGLKLKIQGSACFRFETLAKNRVNDTGLDWEGLRLGSGAPPLTVNHSIELRLGLCLWLWFVRVV</sequence>
<proteinExistence type="predicted"/>
<evidence type="ECO:0000256" key="1">
    <source>
        <dbReference type="SAM" id="MobiDB-lite"/>
    </source>
</evidence>
<keyword evidence="3" id="KW-1185">Reference proteome</keyword>
<evidence type="ECO:0000313" key="3">
    <source>
        <dbReference type="Proteomes" id="UP001163846"/>
    </source>
</evidence>
<feature type="compositionally biased region" description="Polar residues" evidence="1">
    <location>
        <begin position="189"/>
        <end position="200"/>
    </location>
</feature>
<organism evidence="2 3">
    <name type="scientific">Lentinula raphanica</name>
    <dbReference type="NCBI Taxonomy" id="153919"/>
    <lineage>
        <taxon>Eukaryota</taxon>
        <taxon>Fungi</taxon>
        <taxon>Dikarya</taxon>
        <taxon>Basidiomycota</taxon>
        <taxon>Agaricomycotina</taxon>
        <taxon>Agaricomycetes</taxon>
        <taxon>Agaricomycetidae</taxon>
        <taxon>Agaricales</taxon>
        <taxon>Marasmiineae</taxon>
        <taxon>Omphalotaceae</taxon>
        <taxon>Lentinula</taxon>
    </lineage>
</organism>
<name>A0AA38UF42_9AGAR</name>
<comment type="caution">
    <text evidence="2">The sequence shown here is derived from an EMBL/GenBank/DDBJ whole genome shotgun (WGS) entry which is preliminary data.</text>
</comment>
<reference evidence="2" key="1">
    <citation type="submission" date="2022-08" db="EMBL/GenBank/DDBJ databases">
        <authorList>
            <consortium name="DOE Joint Genome Institute"/>
            <person name="Min B."/>
            <person name="Riley R."/>
            <person name="Sierra-Patev S."/>
            <person name="Naranjo-Ortiz M."/>
            <person name="Looney B."/>
            <person name="Konkel Z."/>
            <person name="Slot J.C."/>
            <person name="Sakamoto Y."/>
            <person name="Steenwyk J.L."/>
            <person name="Rokas A."/>
            <person name="Carro J."/>
            <person name="Camarero S."/>
            <person name="Ferreira P."/>
            <person name="Molpeceres G."/>
            <person name="Ruiz-Duenas F.J."/>
            <person name="Serrano A."/>
            <person name="Henrissat B."/>
            <person name="Drula E."/>
            <person name="Hughes K.W."/>
            <person name="Mata J.L."/>
            <person name="Ishikawa N.K."/>
            <person name="Vargas-Isla R."/>
            <person name="Ushijima S."/>
            <person name="Smith C.A."/>
            <person name="Ahrendt S."/>
            <person name="Andreopoulos W."/>
            <person name="He G."/>
            <person name="Labutti K."/>
            <person name="Lipzen A."/>
            <person name="Ng V."/>
            <person name="Sandor L."/>
            <person name="Barry K."/>
            <person name="Martinez A.T."/>
            <person name="Xiao Y."/>
            <person name="Gibbons J.G."/>
            <person name="Terashima K."/>
            <person name="Hibbett D.S."/>
            <person name="Grigoriev I.V."/>
        </authorList>
    </citation>
    <scope>NUCLEOTIDE SEQUENCE</scope>
    <source>
        <strain evidence="2">TFB9207</strain>
    </source>
</reference>
<protein>
    <submittedName>
        <fullName evidence="2">Uncharacterized protein</fullName>
    </submittedName>
</protein>
<feature type="compositionally biased region" description="Basic and acidic residues" evidence="1">
    <location>
        <begin position="178"/>
        <end position="188"/>
    </location>
</feature>
<dbReference type="AlphaFoldDB" id="A0AA38UF42"/>
<feature type="region of interest" description="Disordered" evidence="1">
    <location>
        <begin position="178"/>
        <end position="200"/>
    </location>
</feature>
<dbReference type="EMBL" id="MU806127">
    <property type="protein sequence ID" value="KAJ3839442.1"/>
    <property type="molecule type" value="Genomic_DNA"/>
</dbReference>
<evidence type="ECO:0000313" key="2">
    <source>
        <dbReference type="EMBL" id="KAJ3839442.1"/>
    </source>
</evidence>
<accession>A0AA38UF42</accession>
<gene>
    <name evidence="2" type="ORF">F5878DRAFT_119454</name>
</gene>
<dbReference type="Proteomes" id="UP001163846">
    <property type="component" value="Unassembled WGS sequence"/>
</dbReference>